<dbReference type="AlphaFoldDB" id="A0A6J7FLA0"/>
<proteinExistence type="predicted"/>
<organism evidence="1">
    <name type="scientific">freshwater metagenome</name>
    <dbReference type="NCBI Taxonomy" id="449393"/>
    <lineage>
        <taxon>unclassified sequences</taxon>
        <taxon>metagenomes</taxon>
        <taxon>ecological metagenomes</taxon>
    </lineage>
</organism>
<sequence length="316" mass="34351">MGTIEGKALRSIGPDLGLVQELTERAGAVETLAASPTNNVTTAVAPVGHGIALIDHEATSAAPDRARGFAIFTELEPFGRYVNAHRTDWTTAWLSHDPDNLGGTSAPIGRLVAVIDDHHPTAEPGWGEHRAVLQIATTPQWRHWLSGHKKWFDQDAFSEHLREGLSEILSPDAATILEVAENLTVTENQTLQSVVRGGGDLKISHTAEQTARSGSGKTETEIPEVFTLSIAPFAGAEPVEIQARLKYKNRGGTLVLGYTLVRPLERLRDAVDRLEAAVRDQLHGELTDRIYRGSPIDVEERRQALPTVEITTVPEA</sequence>
<gene>
    <name evidence="1" type="ORF">UFOPK3564_00314</name>
</gene>
<protein>
    <submittedName>
        <fullName evidence="1">Unannotated protein</fullName>
    </submittedName>
</protein>
<reference evidence="1" key="1">
    <citation type="submission" date="2020-05" db="EMBL/GenBank/DDBJ databases">
        <authorList>
            <person name="Chiriac C."/>
            <person name="Salcher M."/>
            <person name="Ghai R."/>
            <person name="Kavagutti S V."/>
        </authorList>
    </citation>
    <scope>NUCLEOTIDE SEQUENCE</scope>
</reference>
<dbReference type="InterPro" id="IPR019276">
    <property type="entry name" value="DUF2303"/>
</dbReference>
<dbReference type="Pfam" id="PF10065">
    <property type="entry name" value="DUF2303"/>
    <property type="match status" value="1"/>
</dbReference>
<evidence type="ECO:0000313" key="1">
    <source>
        <dbReference type="EMBL" id="CAB4896207.1"/>
    </source>
</evidence>
<accession>A0A6J7FLA0</accession>
<dbReference type="EMBL" id="CAFBMK010000010">
    <property type="protein sequence ID" value="CAB4896207.1"/>
    <property type="molecule type" value="Genomic_DNA"/>
</dbReference>
<name>A0A6J7FLA0_9ZZZZ</name>